<dbReference type="Pfam" id="PF13649">
    <property type="entry name" value="Methyltransf_25"/>
    <property type="match status" value="1"/>
</dbReference>
<dbReference type="InterPro" id="IPR041698">
    <property type="entry name" value="Methyltransf_25"/>
</dbReference>
<dbReference type="Gene3D" id="3.40.50.150">
    <property type="entry name" value="Vaccinia Virus protein VP39"/>
    <property type="match status" value="1"/>
</dbReference>
<dbReference type="PANTHER" id="PTHR43861:SF1">
    <property type="entry name" value="TRANS-ACONITATE 2-METHYLTRANSFERASE"/>
    <property type="match status" value="1"/>
</dbReference>
<protein>
    <recommendedName>
        <fullName evidence="3">Methyltransferase domain-containing protein</fullName>
    </recommendedName>
</protein>
<keyword evidence="5" id="KW-1185">Reference proteome</keyword>
<organism evidence="4 5">
    <name type="scientific">Rhizomicrobium electricum</name>
    <dbReference type="NCBI Taxonomy" id="480070"/>
    <lineage>
        <taxon>Bacteria</taxon>
        <taxon>Pseudomonadati</taxon>
        <taxon>Pseudomonadota</taxon>
        <taxon>Alphaproteobacteria</taxon>
        <taxon>Micropepsales</taxon>
        <taxon>Micropepsaceae</taxon>
        <taxon>Rhizomicrobium</taxon>
    </lineage>
</organism>
<reference evidence="4 5" key="1">
    <citation type="journal article" date="2019" name="Int. J. Syst. Evol. Microbiol.">
        <title>The Global Catalogue of Microorganisms (GCM) 10K type strain sequencing project: providing services to taxonomists for standard genome sequencing and annotation.</title>
        <authorList>
            <consortium name="The Broad Institute Genomics Platform"/>
            <consortium name="The Broad Institute Genome Sequencing Center for Infectious Disease"/>
            <person name="Wu L."/>
            <person name="Ma J."/>
        </authorList>
    </citation>
    <scope>NUCLEOTIDE SEQUENCE [LARGE SCALE GENOMIC DNA]</scope>
    <source>
        <strain evidence="4 5">JCM 15089</strain>
    </source>
</reference>
<sequence length="221" mass="24266">MNPSSENRRGYDRWAAIYDGYVNSTVFTDDIFFPPVWAHLKGRKVLELGCGTGRHTVRLARAGNAVTGLDLSPGMLAEARKKLADFSNVTLIEGDLLSTPLEGFDAVVTALVLEHIADLDAFFLAAGRALKDDGAMFLSEIHPDRIAGGTQANFVDAQTGETVRLRSFAHPEADIVAAATRAGLRLTAQQDVIGDERLPRHNPDWARHVGKKMIRIWVFEK</sequence>
<evidence type="ECO:0000256" key="1">
    <source>
        <dbReference type="ARBA" id="ARBA00022603"/>
    </source>
</evidence>
<keyword evidence="1" id="KW-0489">Methyltransferase</keyword>
<dbReference type="SUPFAM" id="SSF53335">
    <property type="entry name" value="S-adenosyl-L-methionine-dependent methyltransferases"/>
    <property type="match status" value="1"/>
</dbReference>
<accession>A0ABN1F0M1</accession>
<dbReference type="PANTHER" id="PTHR43861">
    <property type="entry name" value="TRANS-ACONITATE 2-METHYLTRANSFERASE-RELATED"/>
    <property type="match status" value="1"/>
</dbReference>
<dbReference type="CDD" id="cd02440">
    <property type="entry name" value="AdoMet_MTases"/>
    <property type="match status" value="1"/>
</dbReference>
<evidence type="ECO:0000313" key="5">
    <source>
        <dbReference type="Proteomes" id="UP001499951"/>
    </source>
</evidence>
<dbReference type="InterPro" id="IPR029063">
    <property type="entry name" value="SAM-dependent_MTases_sf"/>
</dbReference>
<dbReference type="EMBL" id="BAAADD010000008">
    <property type="protein sequence ID" value="GAA0579317.1"/>
    <property type="molecule type" value="Genomic_DNA"/>
</dbReference>
<feature type="domain" description="Methyltransferase" evidence="3">
    <location>
        <begin position="45"/>
        <end position="134"/>
    </location>
</feature>
<keyword evidence="2" id="KW-0808">Transferase</keyword>
<proteinExistence type="predicted"/>
<name>A0ABN1F0M1_9PROT</name>
<dbReference type="RefSeq" id="WP_166936893.1">
    <property type="nucleotide sequence ID" value="NZ_BAAADD010000008.1"/>
</dbReference>
<comment type="caution">
    <text evidence="4">The sequence shown here is derived from an EMBL/GenBank/DDBJ whole genome shotgun (WGS) entry which is preliminary data.</text>
</comment>
<dbReference type="Proteomes" id="UP001499951">
    <property type="component" value="Unassembled WGS sequence"/>
</dbReference>
<evidence type="ECO:0000259" key="3">
    <source>
        <dbReference type="Pfam" id="PF13649"/>
    </source>
</evidence>
<evidence type="ECO:0000256" key="2">
    <source>
        <dbReference type="ARBA" id="ARBA00022679"/>
    </source>
</evidence>
<evidence type="ECO:0000313" key="4">
    <source>
        <dbReference type="EMBL" id="GAA0579317.1"/>
    </source>
</evidence>
<gene>
    <name evidence="4" type="ORF">GCM10008942_30260</name>
</gene>